<organism evidence="8 9">
    <name type="scientific">Candidatus Raskinella chloraquaticus</name>
    <dbReference type="NCBI Taxonomy" id="1951219"/>
    <lineage>
        <taxon>Bacteria</taxon>
        <taxon>Pseudomonadati</taxon>
        <taxon>Pseudomonadota</taxon>
        <taxon>Alphaproteobacteria</taxon>
        <taxon>Hyphomicrobiales</taxon>
        <taxon>Phreatobacteraceae</taxon>
        <taxon>Candidatus Raskinella</taxon>
    </lineage>
</organism>
<keyword evidence="5" id="KW-0804">Transcription</keyword>
<evidence type="ECO:0000256" key="2">
    <source>
        <dbReference type="ARBA" id="ARBA00023015"/>
    </source>
</evidence>
<keyword evidence="4" id="KW-0238">DNA-binding</keyword>
<dbReference type="Proteomes" id="UP000192872">
    <property type="component" value="Unassembled WGS sequence"/>
</dbReference>
<evidence type="ECO:0000259" key="7">
    <source>
        <dbReference type="Pfam" id="PF04545"/>
    </source>
</evidence>
<comment type="similarity">
    <text evidence="1">Belongs to the sigma-70 factor family. ECF subfamily.</text>
</comment>
<dbReference type="InterPro" id="IPR014284">
    <property type="entry name" value="RNA_pol_sigma-70_dom"/>
</dbReference>
<dbReference type="Gene3D" id="1.10.1740.10">
    <property type="match status" value="1"/>
</dbReference>
<accession>A0A1W9HZP3</accession>
<evidence type="ECO:0000259" key="6">
    <source>
        <dbReference type="Pfam" id="PF04542"/>
    </source>
</evidence>
<dbReference type="PANTHER" id="PTHR43133">
    <property type="entry name" value="RNA POLYMERASE ECF-TYPE SIGMA FACTO"/>
    <property type="match status" value="1"/>
</dbReference>
<feature type="domain" description="RNA polymerase sigma-70 region 4" evidence="7">
    <location>
        <begin position="119"/>
        <end position="167"/>
    </location>
</feature>
<dbReference type="Pfam" id="PF04542">
    <property type="entry name" value="Sigma70_r2"/>
    <property type="match status" value="1"/>
</dbReference>
<dbReference type="InterPro" id="IPR013324">
    <property type="entry name" value="RNA_pol_sigma_r3/r4-like"/>
</dbReference>
<gene>
    <name evidence="8" type="ORF">A4S15_07805</name>
</gene>
<dbReference type="CDD" id="cd06171">
    <property type="entry name" value="Sigma70_r4"/>
    <property type="match status" value="1"/>
</dbReference>
<dbReference type="Gene3D" id="1.10.10.10">
    <property type="entry name" value="Winged helix-like DNA-binding domain superfamily/Winged helix DNA-binding domain"/>
    <property type="match status" value="1"/>
</dbReference>
<evidence type="ECO:0000256" key="4">
    <source>
        <dbReference type="ARBA" id="ARBA00023125"/>
    </source>
</evidence>
<dbReference type="STRING" id="1827387.A4S15_07805"/>
<dbReference type="EMBL" id="LWDL01000012">
    <property type="protein sequence ID" value="OQW52782.1"/>
    <property type="molecule type" value="Genomic_DNA"/>
</dbReference>
<dbReference type="InterPro" id="IPR007630">
    <property type="entry name" value="RNA_pol_sigma70_r4"/>
</dbReference>
<dbReference type="GO" id="GO:0003677">
    <property type="term" value="F:DNA binding"/>
    <property type="evidence" value="ECO:0007669"/>
    <property type="project" value="UniProtKB-KW"/>
</dbReference>
<name>A0A1W9HZP3_9HYPH</name>
<keyword evidence="2" id="KW-0805">Transcription regulation</keyword>
<dbReference type="PANTHER" id="PTHR43133:SF62">
    <property type="entry name" value="RNA POLYMERASE SIGMA FACTOR SIGZ"/>
    <property type="match status" value="1"/>
</dbReference>
<evidence type="ECO:0000256" key="5">
    <source>
        <dbReference type="ARBA" id="ARBA00023163"/>
    </source>
</evidence>
<dbReference type="NCBIfam" id="TIGR02937">
    <property type="entry name" value="sigma70-ECF"/>
    <property type="match status" value="1"/>
</dbReference>
<dbReference type="SUPFAM" id="SSF88946">
    <property type="entry name" value="Sigma2 domain of RNA polymerase sigma factors"/>
    <property type="match status" value="1"/>
</dbReference>
<evidence type="ECO:0000313" key="9">
    <source>
        <dbReference type="Proteomes" id="UP000192872"/>
    </source>
</evidence>
<dbReference type="InterPro" id="IPR036388">
    <property type="entry name" value="WH-like_DNA-bd_sf"/>
</dbReference>
<dbReference type="GO" id="GO:0006352">
    <property type="term" value="P:DNA-templated transcription initiation"/>
    <property type="evidence" value="ECO:0007669"/>
    <property type="project" value="InterPro"/>
</dbReference>
<comment type="caution">
    <text evidence="8">The sequence shown here is derived from an EMBL/GenBank/DDBJ whole genome shotgun (WGS) entry which is preliminary data.</text>
</comment>
<dbReference type="AlphaFoldDB" id="A0A1W9HZP3"/>
<keyword evidence="3" id="KW-0731">Sigma factor</keyword>
<proteinExistence type="inferred from homology"/>
<dbReference type="Pfam" id="PF04545">
    <property type="entry name" value="Sigma70_r4"/>
    <property type="match status" value="1"/>
</dbReference>
<dbReference type="SUPFAM" id="SSF88659">
    <property type="entry name" value="Sigma3 and sigma4 domains of RNA polymerase sigma factors"/>
    <property type="match status" value="1"/>
</dbReference>
<evidence type="ECO:0000313" key="8">
    <source>
        <dbReference type="EMBL" id="OQW52782.1"/>
    </source>
</evidence>
<dbReference type="RefSeq" id="WP_376800435.1">
    <property type="nucleotide sequence ID" value="NZ_DBNB01000037.1"/>
</dbReference>
<dbReference type="GO" id="GO:0016987">
    <property type="term" value="F:sigma factor activity"/>
    <property type="evidence" value="ECO:0007669"/>
    <property type="project" value="UniProtKB-KW"/>
</dbReference>
<evidence type="ECO:0000256" key="3">
    <source>
        <dbReference type="ARBA" id="ARBA00023082"/>
    </source>
</evidence>
<dbReference type="InterPro" id="IPR013325">
    <property type="entry name" value="RNA_pol_sigma_r2"/>
</dbReference>
<feature type="domain" description="RNA polymerase sigma-70 region 2" evidence="6">
    <location>
        <begin position="16"/>
        <end position="84"/>
    </location>
</feature>
<evidence type="ECO:0000256" key="1">
    <source>
        <dbReference type="ARBA" id="ARBA00010641"/>
    </source>
</evidence>
<dbReference type="InterPro" id="IPR039425">
    <property type="entry name" value="RNA_pol_sigma-70-like"/>
</dbReference>
<protein>
    <submittedName>
        <fullName evidence="8">RNA polymerase subunit sigma</fullName>
    </submittedName>
</protein>
<dbReference type="InterPro" id="IPR007627">
    <property type="entry name" value="RNA_pol_sigma70_r2"/>
</dbReference>
<reference evidence="8 9" key="1">
    <citation type="journal article" date="2017" name="Water Res.">
        <title>Comammox in drinking water systems.</title>
        <authorList>
            <person name="Wang Y."/>
            <person name="Ma L."/>
            <person name="Mao Y."/>
            <person name="Jiang X."/>
            <person name="Xia Y."/>
            <person name="Yu K."/>
            <person name="Li B."/>
            <person name="Zhang T."/>
        </authorList>
    </citation>
    <scope>NUCLEOTIDE SEQUENCE [LARGE SCALE GENOMIC DNA]</scope>
    <source>
        <strain evidence="8">SG_bin8</strain>
    </source>
</reference>
<sequence>MMSLTRNGDRSAFASLFDYFAPRLNSYLLRLGLERMAAEEITQEVMLTLWLKPGLFDPSKSSLSTWLFRIARNRRIDAARRERRGRIDENDLMLHPAATPMPDDILAEAARADHVRMVMADLPPDQINLLRLAFFDGLSHSQIADATGLPLGTVKSRIRLAFARLRHKLASRGIDRDA</sequence>